<sequence length="123" mass="12541">MAIRDPERFFDNRTVRRHIKRGHVSEADYDSFVQTLPDASENIKDKEEGGDDDGYEARAANPEGAEQGAEGQPGAAAPAPGQPAQPGAAAPAPGQPAVPGQPGDPDQPGDPGQPAGGPGQPLG</sequence>
<reference evidence="2 3" key="1">
    <citation type="submission" date="2007-06" db="EMBL/GenBank/DDBJ databases">
        <authorList>
            <person name="Shimkets L."/>
            <person name="Ferriera S."/>
            <person name="Johnson J."/>
            <person name="Kravitz S."/>
            <person name="Beeson K."/>
            <person name="Sutton G."/>
            <person name="Rogers Y.-H."/>
            <person name="Friedman R."/>
            <person name="Frazier M."/>
            <person name="Venter J.C."/>
        </authorList>
    </citation>
    <scope>NUCLEOTIDE SEQUENCE [LARGE SCALE GENOMIC DNA]</scope>
    <source>
        <strain evidence="2 3">SIR-1</strain>
    </source>
</reference>
<accession>A6G2S1</accession>
<evidence type="ECO:0000256" key="1">
    <source>
        <dbReference type="SAM" id="MobiDB-lite"/>
    </source>
</evidence>
<dbReference type="Proteomes" id="UP000005801">
    <property type="component" value="Unassembled WGS sequence"/>
</dbReference>
<gene>
    <name evidence="2" type="ORF">PPSIR1_31768</name>
</gene>
<evidence type="ECO:0000313" key="3">
    <source>
        <dbReference type="Proteomes" id="UP000005801"/>
    </source>
</evidence>
<dbReference type="RefSeq" id="WP_006971020.1">
    <property type="nucleotide sequence ID" value="NZ_ABCS01000016.1"/>
</dbReference>
<feature type="compositionally biased region" description="Gly residues" evidence="1">
    <location>
        <begin position="114"/>
        <end position="123"/>
    </location>
</feature>
<evidence type="ECO:0000313" key="2">
    <source>
        <dbReference type="EMBL" id="EDM79771.1"/>
    </source>
</evidence>
<keyword evidence="3" id="KW-1185">Reference proteome</keyword>
<protein>
    <submittedName>
        <fullName evidence="2">Uncharacterized protein</fullName>
    </submittedName>
</protein>
<organism evidence="2 3">
    <name type="scientific">Plesiocystis pacifica SIR-1</name>
    <dbReference type="NCBI Taxonomy" id="391625"/>
    <lineage>
        <taxon>Bacteria</taxon>
        <taxon>Pseudomonadati</taxon>
        <taxon>Myxococcota</taxon>
        <taxon>Polyangia</taxon>
        <taxon>Nannocystales</taxon>
        <taxon>Nannocystaceae</taxon>
        <taxon>Plesiocystis</taxon>
    </lineage>
</organism>
<proteinExistence type="predicted"/>
<dbReference type="OrthoDB" id="5520658at2"/>
<dbReference type="STRING" id="391625.PPSIR1_31768"/>
<feature type="region of interest" description="Disordered" evidence="1">
    <location>
        <begin position="30"/>
        <end position="123"/>
    </location>
</feature>
<name>A6G2S1_9BACT</name>
<dbReference type="EMBL" id="ABCS01000016">
    <property type="protein sequence ID" value="EDM79771.1"/>
    <property type="molecule type" value="Genomic_DNA"/>
</dbReference>
<dbReference type="AlphaFoldDB" id="A6G2S1"/>
<comment type="caution">
    <text evidence="2">The sequence shown here is derived from an EMBL/GenBank/DDBJ whole genome shotgun (WGS) entry which is preliminary data.</text>
</comment>
<feature type="compositionally biased region" description="Low complexity" evidence="1">
    <location>
        <begin position="59"/>
        <end position="113"/>
    </location>
</feature>